<sequence>MNLTHTVKAHILDELRNGNTEVLKGLPPVLAMSYGIALQNECGSVKDPSPIDEKAVNEAVLNRIKDTGIKEQIIKQMKDKEVTGE</sequence>
<dbReference type="EMBL" id="SWBM01000001">
    <property type="protein sequence ID" value="TKC18178.1"/>
    <property type="molecule type" value="Genomic_DNA"/>
</dbReference>
<organism evidence="1 2">
    <name type="scientific">Robertmurraya kyonggiensis</name>
    <dbReference type="NCBI Taxonomy" id="1037680"/>
    <lineage>
        <taxon>Bacteria</taxon>
        <taxon>Bacillati</taxon>
        <taxon>Bacillota</taxon>
        <taxon>Bacilli</taxon>
        <taxon>Bacillales</taxon>
        <taxon>Bacillaceae</taxon>
        <taxon>Robertmurraya</taxon>
    </lineage>
</organism>
<protein>
    <submittedName>
        <fullName evidence="1">Uncharacterized protein</fullName>
    </submittedName>
</protein>
<dbReference type="RefSeq" id="WP_136828893.1">
    <property type="nucleotide sequence ID" value="NZ_SWBM01000001.1"/>
</dbReference>
<evidence type="ECO:0000313" key="1">
    <source>
        <dbReference type="EMBL" id="TKC18178.1"/>
    </source>
</evidence>
<name>A0A4U1D7W0_9BACI</name>
<dbReference type="Proteomes" id="UP000307756">
    <property type="component" value="Unassembled WGS sequence"/>
</dbReference>
<accession>A0A4U1D7W0</accession>
<gene>
    <name evidence="1" type="ORF">FA727_01070</name>
</gene>
<proteinExistence type="predicted"/>
<dbReference type="OrthoDB" id="2941120at2"/>
<dbReference type="AlphaFoldDB" id="A0A4U1D7W0"/>
<keyword evidence="2" id="KW-1185">Reference proteome</keyword>
<evidence type="ECO:0000313" key="2">
    <source>
        <dbReference type="Proteomes" id="UP000307756"/>
    </source>
</evidence>
<reference evidence="1 2" key="1">
    <citation type="journal article" date="2011" name="J. Microbiol.">
        <title>Bacillus kyonggiensis sp. nov., isolated from soil of a lettuce field.</title>
        <authorList>
            <person name="Dong K."/>
            <person name="Lee S."/>
        </authorList>
    </citation>
    <scope>NUCLEOTIDE SEQUENCE [LARGE SCALE GENOMIC DNA]</scope>
    <source>
        <strain evidence="1 2">NB22</strain>
    </source>
</reference>
<comment type="caution">
    <text evidence="1">The sequence shown here is derived from an EMBL/GenBank/DDBJ whole genome shotgun (WGS) entry which is preliminary data.</text>
</comment>